<dbReference type="GO" id="GO:0005886">
    <property type="term" value="C:plasma membrane"/>
    <property type="evidence" value="ECO:0007669"/>
    <property type="project" value="InterPro"/>
</dbReference>
<evidence type="ECO:0000256" key="1">
    <source>
        <dbReference type="SAM" id="MobiDB-lite"/>
    </source>
</evidence>
<keyword evidence="3" id="KW-1185">Reference proteome</keyword>
<dbReference type="PANTHER" id="PTHR38522:SF2">
    <property type="entry name" value="PLASMA MEMBRANE-ASSOCIATED CATION-BINDING PROTEIN 1"/>
    <property type="match status" value="1"/>
</dbReference>
<accession>A0AAQ3Q9D8</accession>
<proteinExistence type="predicted"/>
<feature type="compositionally biased region" description="Polar residues" evidence="1">
    <location>
        <begin position="175"/>
        <end position="186"/>
    </location>
</feature>
<protein>
    <submittedName>
        <fullName evidence="2">Plasma membrane-associated cation-binding protein 1-like</fullName>
    </submittedName>
</protein>
<feature type="region of interest" description="Disordered" evidence="1">
    <location>
        <begin position="135"/>
        <end position="213"/>
    </location>
</feature>
<evidence type="ECO:0000313" key="2">
    <source>
        <dbReference type="EMBL" id="WOL00808.1"/>
    </source>
</evidence>
<gene>
    <name evidence="2" type="ORF">Cni_G09521</name>
</gene>
<name>A0AAQ3Q9D8_9LILI</name>
<evidence type="ECO:0000313" key="3">
    <source>
        <dbReference type="Proteomes" id="UP001327560"/>
    </source>
</evidence>
<reference evidence="2 3" key="1">
    <citation type="submission" date="2023-10" db="EMBL/GenBank/DDBJ databases">
        <title>Chromosome-scale genome assembly provides insights into flower coloration mechanisms of Canna indica.</title>
        <authorList>
            <person name="Li C."/>
        </authorList>
    </citation>
    <scope>NUCLEOTIDE SEQUENCE [LARGE SCALE GENOMIC DNA]</scope>
    <source>
        <tissue evidence="2">Flower</tissue>
    </source>
</reference>
<dbReference type="Pfam" id="PF05558">
    <property type="entry name" value="DREPP"/>
    <property type="match status" value="1"/>
</dbReference>
<dbReference type="AlphaFoldDB" id="A0AAQ3Q9D8"/>
<dbReference type="Proteomes" id="UP001327560">
    <property type="component" value="Chromosome 3"/>
</dbReference>
<sequence>MASSYSWKLPKLLPTIKRVFDRNGHKAAAAEACKLFNESKEEIAKEIEDNKTDLQPKLVEILENCTADIKALVKKPTEPEIKKKSVHVVKFMEELAKIEFPGSKPVSEAASKYGSGLVAFPIIFILEKVSTLVSDKPPEPAAVADGDATKEEEAEKAGETPASATVSEEGPTATRAPSPTEPTALSESAPKTPEPALKTSEPAETTPEAGLKN</sequence>
<feature type="compositionally biased region" description="Basic and acidic residues" evidence="1">
    <location>
        <begin position="147"/>
        <end position="158"/>
    </location>
</feature>
<dbReference type="PANTHER" id="PTHR38522">
    <property type="entry name" value="PLASMA MEMBRANE-ASSOCIATED CATION-BINDING PROTEIN 1"/>
    <property type="match status" value="1"/>
</dbReference>
<dbReference type="EMBL" id="CP136892">
    <property type="protein sequence ID" value="WOL00808.1"/>
    <property type="molecule type" value="Genomic_DNA"/>
</dbReference>
<dbReference type="InterPro" id="IPR008469">
    <property type="entry name" value="DREPP"/>
</dbReference>
<organism evidence="2 3">
    <name type="scientific">Canna indica</name>
    <name type="common">Indian-shot</name>
    <dbReference type="NCBI Taxonomy" id="4628"/>
    <lineage>
        <taxon>Eukaryota</taxon>
        <taxon>Viridiplantae</taxon>
        <taxon>Streptophyta</taxon>
        <taxon>Embryophyta</taxon>
        <taxon>Tracheophyta</taxon>
        <taxon>Spermatophyta</taxon>
        <taxon>Magnoliopsida</taxon>
        <taxon>Liliopsida</taxon>
        <taxon>Zingiberales</taxon>
        <taxon>Cannaceae</taxon>
        <taxon>Canna</taxon>
    </lineage>
</organism>